<name>A0A0F8WG10_9ZZZZ</name>
<gene>
    <name evidence="1" type="ORF">LCGC14_3158410</name>
</gene>
<dbReference type="AlphaFoldDB" id="A0A0F8WG10"/>
<evidence type="ECO:0000313" key="1">
    <source>
        <dbReference type="EMBL" id="KKK47120.1"/>
    </source>
</evidence>
<proteinExistence type="predicted"/>
<dbReference type="EMBL" id="LAZR01069740">
    <property type="protein sequence ID" value="KKK47120.1"/>
    <property type="molecule type" value="Genomic_DNA"/>
</dbReference>
<sequence length="50" mass="5358">MNSSTPQQPASEIKIPGGKVFVTSYGQITVETTFSLVNMAIRAVKMGLDN</sequence>
<feature type="non-terminal residue" evidence="1">
    <location>
        <position position="50"/>
    </location>
</feature>
<protein>
    <submittedName>
        <fullName evidence="1">Uncharacterized protein</fullName>
    </submittedName>
</protein>
<accession>A0A0F8WG10</accession>
<reference evidence="1" key="1">
    <citation type="journal article" date="2015" name="Nature">
        <title>Complex archaea that bridge the gap between prokaryotes and eukaryotes.</title>
        <authorList>
            <person name="Spang A."/>
            <person name="Saw J.H."/>
            <person name="Jorgensen S.L."/>
            <person name="Zaremba-Niedzwiedzka K."/>
            <person name="Martijn J."/>
            <person name="Lind A.E."/>
            <person name="van Eijk R."/>
            <person name="Schleper C."/>
            <person name="Guy L."/>
            <person name="Ettema T.J."/>
        </authorList>
    </citation>
    <scope>NUCLEOTIDE SEQUENCE</scope>
</reference>
<organism evidence="1">
    <name type="scientific">marine sediment metagenome</name>
    <dbReference type="NCBI Taxonomy" id="412755"/>
    <lineage>
        <taxon>unclassified sequences</taxon>
        <taxon>metagenomes</taxon>
        <taxon>ecological metagenomes</taxon>
    </lineage>
</organism>
<comment type="caution">
    <text evidence="1">The sequence shown here is derived from an EMBL/GenBank/DDBJ whole genome shotgun (WGS) entry which is preliminary data.</text>
</comment>